<reference evidence="3 4" key="1">
    <citation type="submission" date="2018-06" db="EMBL/GenBank/DDBJ databases">
        <title>Genomic Encyclopedia of Archaeal and Bacterial Type Strains, Phase II (KMG-II): from individual species to whole genera.</title>
        <authorList>
            <person name="Goeker M."/>
        </authorList>
    </citation>
    <scope>NUCLEOTIDE SEQUENCE [LARGE SCALE GENOMIC DNA]</scope>
    <source>
        <strain evidence="3 4">DSM 21851</strain>
    </source>
</reference>
<organism evidence="3 4">
    <name type="scientific">Larkinella arboricola</name>
    <dbReference type="NCBI Taxonomy" id="643671"/>
    <lineage>
        <taxon>Bacteria</taxon>
        <taxon>Pseudomonadati</taxon>
        <taxon>Bacteroidota</taxon>
        <taxon>Cytophagia</taxon>
        <taxon>Cytophagales</taxon>
        <taxon>Spirosomataceae</taxon>
        <taxon>Larkinella</taxon>
    </lineage>
</organism>
<name>A0A327WWT2_LARAB</name>
<dbReference type="PANTHER" id="PTHR12110:SF41">
    <property type="entry name" value="INOSOSE DEHYDRATASE"/>
    <property type="match status" value="1"/>
</dbReference>
<dbReference type="RefSeq" id="WP_229310645.1">
    <property type="nucleotide sequence ID" value="NZ_QLMC01000003.1"/>
</dbReference>
<evidence type="ECO:0000313" key="3">
    <source>
        <dbReference type="EMBL" id="RAJ97619.1"/>
    </source>
</evidence>
<dbReference type="GO" id="GO:0016853">
    <property type="term" value="F:isomerase activity"/>
    <property type="evidence" value="ECO:0007669"/>
    <property type="project" value="UniProtKB-KW"/>
</dbReference>
<comment type="caution">
    <text evidence="3">The sequence shown here is derived from an EMBL/GenBank/DDBJ whole genome shotgun (WGS) entry which is preliminary data.</text>
</comment>
<dbReference type="PANTHER" id="PTHR12110">
    <property type="entry name" value="HYDROXYPYRUVATE ISOMERASE"/>
    <property type="match status" value="1"/>
</dbReference>
<dbReference type="Pfam" id="PF01261">
    <property type="entry name" value="AP_endonuc_2"/>
    <property type="match status" value="1"/>
</dbReference>
<dbReference type="InterPro" id="IPR036237">
    <property type="entry name" value="Xyl_isomerase-like_sf"/>
</dbReference>
<keyword evidence="1" id="KW-0732">Signal</keyword>
<accession>A0A327WWT2</accession>
<dbReference type="EMBL" id="QLMC01000003">
    <property type="protein sequence ID" value="RAJ97619.1"/>
    <property type="molecule type" value="Genomic_DNA"/>
</dbReference>
<gene>
    <name evidence="3" type="ORF">LX87_02522</name>
</gene>
<feature type="chain" id="PRO_5016378534" evidence="1">
    <location>
        <begin position="22"/>
        <end position="313"/>
    </location>
</feature>
<feature type="domain" description="Xylose isomerase-like TIM barrel" evidence="2">
    <location>
        <begin position="77"/>
        <end position="304"/>
    </location>
</feature>
<sequence>MMNRRNFLGASLGLGTFSALALNACNSSNSSSNAESSADSTAASSTATEATTKNVGLQLYTLRDDIQKQGIETILAQVGKLGYKKVENFGYTDGKFFGKTPAEYSSLLKDNGLLAVSGHTLTARSKQAGGADGLTKNWQRVVDDAAAIGQEYIIIAYLFDDERKPDDYKQLVELLSKGQETARKAGLTLGYHNHDFEFNERVDGQMPYELILKNTTVQMEMDLYWIARTGQKPADYFAKYPGRFPLWHVKDMANTPEKEFAEVGTGSIDFAAIFDKAGEAGMKHYFVEQDICKRPPLESIKISIDNIQKANWG</sequence>
<dbReference type="PROSITE" id="PS51318">
    <property type="entry name" value="TAT"/>
    <property type="match status" value="1"/>
</dbReference>
<keyword evidence="4" id="KW-1185">Reference proteome</keyword>
<evidence type="ECO:0000256" key="1">
    <source>
        <dbReference type="SAM" id="SignalP"/>
    </source>
</evidence>
<evidence type="ECO:0000313" key="4">
    <source>
        <dbReference type="Proteomes" id="UP000248790"/>
    </source>
</evidence>
<evidence type="ECO:0000259" key="2">
    <source>
        <dbReference type="Pfam" id="PF01261"/>
    </source>
</evidence>
<proteinExistence type="predicted"/>
<dbReference type="InterPro" id="IPR006311">
    <property type="entry name" value="TAT_signal"/>
</dbReference>
<dbReference type="Proteomes" id="UP000248790">
    <property type="component" value="Unassembled WGS sequence"/>
</dbReference>
<protein>
    <submittedName>
        <fullName evidence="3">Sugar phosphate isomerase/epimerase</fullName>
    </submittedName>
</protein>
<dbReference type="AlphaFoldDB" id="A0A327WWT2"/>
<dbReference type="Gene3D" id="3.20.20.150">
    <property type="entry name" value="Divalent-metal-dependent TIM barrel enzymes"/>
    <property type="match status" value="1"/>
</dbReference>
<dbReference type="InterPro" id="IPR013022">
    <property type="entry name" value="Xyl_isomerase-like_TIM-brl"/>
</dbReference>
<keyword evidence="3" id="KW-0413">Isomerase</keyword>
<feature type="signal peptide" evidence="1">
    <location>
        <begin position="1"/>
        <end position="21"/>
    </location>
</feature>
<dbReference type="InterPro" id="IPR050312">
    <property type="entry name" value="IolE/XylAMocC-like"/>
</dbReference>
<dbReference type="SUPFAM" id="SSF51658">
    <property type="entry name" value="Xylose isomerase-like"/>
    <property type="match status" value="1"/>
</dbReference>